<dbReference type="InterPro" id="IPR000719">
    <property type="entry name" value="Prot_kinase_dom"/>
</dbReference>
<dbReference type="Proteomes" id="UP001085076">
    <property type="component" value="Miscellaneous, Linkage group lg08"/>
</dbReference>
<dbReference type="Gene3D" id="3.30.200.20">
    <property type="entry name" value="Phosphorylase Kinase, domain 1"/>
    <property type="match status" value="2"/>
</dbReference>
<keyword evidence="4 7" id="KW-1133">Transmembrane helix</keyword>
<feature type="binding site" evidence="6">
    <location>
        <position position="247"/>
    </location>
    <ligand>
        <name>ATP</name>
        <dbReference type="ChEBI" id="CHEBI:30616"/>
    </ligand>
</feature>
<evidence type="ECO:0000256" key="5">
    <source>
        <dbReference type="ARBA" id="ARBA00023136"/>
    </source>
</evidence>
<dbReference type="Pfam" id="PF07714">
    <property type="entry name" value="PK_Tyr_Ser-Thr"/>
    <property type="match status" value="1"/>
</dbReference>
<keyword evidence="6" id="KW-0067">ATP-binding</keyword>
<dbReference type="SUPFAM" id="SSF56112">
    <property type="entry name" value="Protein kinase-like (PK-like)"/>
    <property type="match status" value="2"/>
</dbReference>
<name>A0A9D5C3R8_9LILI</name>
<sequence length="253" mass="28089">MSAEGFLTSWIIVVIVILCLSVVGGGIKIYFVYKYFMKHGTNTDSEAPTNTSVEIFLNGIAREKPIRFTRQQLADFTGNYATRLGSGGFGAVYKGKLPNEVRVAVKVLNGDLDYKSAEEQFMAEMGTIGRTFHANLVRIHGFCFDSIMSINADTNNPNHIIRKWSTTVIIITCLSLVATAIGAYSLYRCFMKHVESFLNKIAQDKPIRFAWQQFAGFTHKYRTRLGSGGFGAVYKGKLPNEVPIAVKVFNEAG</sequence>
<comment type="caution">
    <text evidence="9">The sequence shown here is derived from an EMBL/GenBank/DDBJ whole genome shotgun (WGS) entry which is preliminary data.</text>
</comment>
<dbReference type="EMBL" id="JAGGNH010000008">
    <property type="protein sequence ID" value="KAJ0965634.1"/>
    <property type="molecule type" value="Genomic_DNA"/>
</dbReference>
<dbReference type="InterPro" id="IPR017441">
    <property type="entry name" value="Protein_kinase_ATP_BS"/>
</dbReference>
<reference evidence="9" key="1">
    <citation type="submission" date="2021-03" db="EMBL/GenBank/DDBJ databases">
        <authorList>
            <person name="Li Z."/>
            <person name="Yang C."/>
        </authorList>
    </citation>
    <scope>NUCLEOTIDE SEQUENCE</scope>
    <source>
        <strain evidence="9">Dzin_1.0</strain>
        <tissue evidence="9">Leaf</tissue>
    </source>
</reference>
<feature type="transmembrane region" description="Helical" evidence="7">
    <location>
        <begin position="168"/>
        <end position="187"/>
    </location>
</feature>
<dbReference type="AlphaFoldDB" id="A0A9D5C3R8"/>
<dbReference type="GO" id="GO:0004672">
    <property type="term" value="F:protein kinase activity"/>
    <property type="evidence" value="ECO:0007669"/>
    <property type="project" value="InterPro"/>
</dbReference>
<gene>
    <name evidence="9" type="ORF">J5N97_026772</name>
</gene>
<keyword evidence="10" id="KW-1185">Reference proteome</keyword>
<protein>
    <recommendedName>
        <fullName evidence="8">Protein kinase domain-containing protein</fullName>
    </recommendedName>
</protein>
<keyword evidence="5 7" id="KW-0472">Membrane</keyword>
<dbReference type="PROSITE" id="PS00107">
    <property type="entry name" value="PROTEIN_KINASE_ATP"/>
    <property type="match status" value="2"/>
</dbReference>
<accession>A0A9D5C3R8</accession>
<feature type="domain" description="Protein kinase" evidence="8">
    <location>
        <begin position="78"/>
        <end position="253"/>
    </location>
</feature>
<proteinExistence type="predicted"/>
<organism evidence="9 10">
    <name type="scientific">Dioscorea zingiberensis</name>
    <dbReference type="NCBI Taxonomy" id="325984"/>
    <lineage>
        <taxon>Eukaryota</taxon>
        <taxon>Viridiplantae</taxon>
        <taxon>Streptophyta</taxon>
        <taxon>Embryophyta</taxon>
        <taxon>Tracheophyta</taxon>
        <taxon>Spermatophyta</taxon>
        <taxon>Magnoliopsida</taxon>
        <taxon>Liliopsida</taxon>
        <taxon>Dioscoreales</taxon>
        <taxon>Dioscoreaceae</taxon>
        <taxon>Dioscorea</taxon>
    </lineage>
</organism>
<dbReference type="OrthoDB" id="4062651at2759"/>
<evidence type="ECO:0000313" key="10">
    <source>
        <dbReference type="Proteomes" id="UP001085076"/>
    </source>
</evidence>
<comment type="subcellular location">
    <subcellularLocation>
        <location evidence="1">Membrane</location>
        <topology evidence="1">Single-pass membrane protein</topology>
    </subcellularLocation>
</comment>
<feature type="binding site" evidence="6">
    <location>
        <position position="106"/>
    </location>
    <ligand>
        <name>ATP</name>
        <dbReference type="ChEBI" id="CHEBI:30616"/>
    </ligand>
</feature>
<dbReference type="InterPro" id="IPR011009">
    <property type="entry name" value="Kinase-like_dom_sf"/>
</dbReference>
<evidence type="ECO:0000259" key="8">
    <source>
        <dbReference type="PROSITE" id="PS50011"/>
    </source>
</evidence>
<dbReference type="PANTHER" id="PTHR47974">
    <property type="entry name" value="OS07G0415500 PROTEIN"/>
    <property type="match status" value="1"/>
</dbReference>
<evidence type="ECO:0000256" key="6">
    <source>
        <dbReference type="PROSITE-ProRule" id="PRU10141"/>
    </source>
</evidence>
<reference evidence="9" key="2">
    <citation type="journal article" date="2022" name="Hortic Res">
        <title>The genome of Dioscorea zingiberensis sheds light on the biosynthesis, origin and evolution of the medicinally important diosgenin saponins.</title>
        <authorList>
            <person name="Li Y."/>
            <person name="Tan C."/>
            <person name="Li Z."/>
            <person name="Guo J."/>
            <person name="Li S."/>
            <person name="Chen X."/>
            <person name="Wang C."/>
            <person name="Dai X."/>
            <person name="Yang H."/>
            <person name="Song W."/>
            <person name="Hou L."/>
            <person name="Xu J."/>
            <person name="Tong Z."/>
            <person name="Xu A."/>
            <person name="Yuan X."/>
            <person name="Wang W."/>
            <person name="Yang Q."/>
            <person name="Chen L."/>
            <person name="Sun Z."/>
            <person name="Wang K."/>
            <person name="Pan B."/>
            <person name="Chen J."/>
            <person name="Bao Y."/>
            <person name="Liu F."/>
            <person name="Qi X."/>
            <person name="Gang D.R."/>
            <person name="Wen J."/>
            <person name="Li J."/>
        </authorList>
    </citation>
    <scope>NUCLEOTIDE SEQUENCE</scope>
    <source>
        <strain evidence="9">Dzin_1.0</strain>
    </source>
</reference>
<evidence type="ECO:0000256" key="7">
    <source>
        <dbReference type="SAM" id="Phobius"/>
    </source>
</evidence>
<evidence type="ECO:0000313" key="9">
    <source>
        <dbReference type="EMBL" id="KAJ0965634.1"/>
    </source>
</evidence>
<dbReference type="InterPro" id="IPR001245">
    <property type="entry name" value="Ser-Thr/Tyr_kinase_cat_dom"/>
</dbReference>
<evidence type="ECO:0000256" key="1">
    <source>
        <dbReference type="ARBA" id="ARBA00004167"/>
    </source>
</evidence>
<dbReference type="PROSITE" id="PS50011">
    <property type="entry name" value="PROTEIN_KINASE_DOM"/>
    <property type="match status" value="1"/>
</dbReference>
<dbReference type="GO" id="GO:0005524">
    <property type="term" value="F:ATP binding"/>
    <property type="evidence" value="ECO:0007669"/>
    <property type="project" value="UniProtKB-UniRule"/>
</dbReference>
<evidence type="ECO:0000256" key="2">
    <source>
        <dbReference type="ARBA" id="ARBA00022692"/>
    </source>
</evidence>
<feature type="transmembrane region" description="Helical" evidence="7">
    <location>
        <begin position="6"/>
        <end position="31"/>
    </location>
</feature>
<evidence type="ECO:0000256" key="3">
    <source>
        <dbReference type="ARBA" id="ARBA00022729"/>
    </source>
</evidence>
<evidence type="ECO:0000256" key="4">
    <source>
        <dbReference type="ARBA" id="ARBA00022989"/>
    </source>
</evidence>
<keyword evidence="3" id="KW-0732">Signal</keyword>
<dbReference type="PANTHER" id="PTHR47974:SF9">
    <property type="entry name" value="RECEPTOR-LIKE SERINE_THREONINE-PROTEIN KINASE"/>
    <property type="match status" value="1"/>
</dbReference>
<keyword evidence="6" id="KW-0547">Nucleotide-binding</keyword>
<keyword evidence="2 7" id="KW-0812">Transmembrane</keyword>
<dbReference type="GO" id="GO:0016020">
    <property type="term" value="C:membrane"/>
    <property type="evidence" value="ECO:0007669"/>
    <property type="project" value="UniProtKB-SubCell"/>
</dbReference>